<feature type="signal peptide" evidence="1">
    <location>
        <begin position="1"/>
        <end position="18"/>
    </location>
</feature>
<name>E2J6Q5_HYARU</name>
<dbReference type="EMBL" id="HP429098">
    <property type="protein sequence ID" value="ADN23493.1"/>
    <property type="molecule type" value="mRNA"/>
</dbReference>
<dbReference type="Gene3D" id="4.10.410.10">
    <property type="entry name" value="Pancreatic trypsin inhibitor Kunitz domain"/>
    <property type="match status" value="1"/>
</dbReference>
<dbReference type="InterPro" id="IPR002223">
    <property type="entry name" value="Kunitz_BPTI"/>
</dbReference>
<dbReference type="SUPFAM" id="SSF57362">
    <property type="entry name" value="BPTI-like"/>
    <property type="match status" value="1"/>
</dbReference>
<proteinExistence type="evidence at transcript level"/>
<feature type="chain" id="PRO_5003159609" evidence="1">
    <location>
        <begin position="19"/>
        <end position="108"/>
    </location>
</feature>
<protein>
    <submittedName>
        <fullName evidence="3">Monolaris</fullName>
    </submittedName>
</protein>
<evidence type="ECO:0000259" key="2">
    <source>
        <dbReference type="PROSITE" id="PS50279"/>
    </source>
</evidence>
<accession>E2J6Q5</accession>
<dbReference type="PROSITE" id="PS50279">
    <property type="entry name" value="BPTI_KUNITZ_2"/>
    <property type="match status" value="1"/>
</dbReference>
<organism evidence="3">
    <name type="scientific">Hyalomma rufipes</name>
    <name type="common">Tick</name>
    <name type="synonym">Hyalomma marginatum rufipes</name>
    <dbReference type="NCBI Taxonomy" id="72862"/>
    <lineage>
        <taxon>Eukaryota</taxon>
        <taxon>Metazoa</taxon>
        <taxon>Ecdysozoa</taxon>
        <taxon>Arthropoda</taxon>
        <taxon>Chelicerata</taxon>
        <taxon>Arachnida</taxon>
        <taxon>Acari</taxon>
        <taxon>Parasitiformes</taxon>
        <taxon>Ixodida</taxon>
        <taxon>Ixodoidea</taxon>
        <taxon>Ixodidae</taxon>
        <taxon>Hyalomminae</taxon>
        <taxon>Hyalomma</taxon>
    </lineage>
</organism>
<dbReference type="GO" id="GO:0004867">
    <property type="term" value="F:serine-type endopeptidase inhibitor activity"/>
    <property type="evidence" value="ECO:0007669"/>
    <property type="project" value="InterPro"/>
</dbReference>
<sequence>MYQPALVLVLLCALSASANVKYIGKQCRQGVPKACVFPWMCDCPKPTPGYLRLDNRWWYNNSTGKCERVEASDEDCNNFENEAECKRHCPGNLTLFPRSNAEYQKGIY</sequence>
<dbReference type="AlphaFoldDB" id="E2J6Q5"/>
<feature type="domain" description="BPTI/Kunitz inhibitor" evidence="2">
    <location>
        <begin position="27"/>
        <end position="89"/>
    </location>
</feature>
<keyword evidence="1" id="KW-0732">Signal</keyword>
<dbReference type="InterPro" id="IPR036880">
    <property type="entry name" value="Kunitz_BPTI_sf"/>
</dbReference>
<evidence type="ECO:0000256" key="1">
    <source>
        <dbReference type="SAM" id="SignalP"/>
    </source>
</evidence>
<reference evidence="3" key="1">
    <citation type="journal article" date="2011" name="J. Proteomics">
        <title>An insight into the sialotranscriptome and proteome of the coarse bontlegged tick, Hyalomma marginatum rufipes.</title>
        <authorList>
            <person name="Francischetti I.M."/>
            <person name="Anderson J.M."/>
            <person name="Manoukis N."/>
            <person name="Pham V.M."/>
            <person name="Ribeiro J.M."/>
        </authorList>
    </citation>
    <scope>NUCLEOTIDE SEQUENCE</scope>
    <source>
        <tissue evidence="3">Salivary gland</tissue>
    </source>
</reference>
<evidence type="ECO:0000313" key="3">
    <source>
        <dbReference type="EMBL" id="ADN23493.1"/>
    </source>
</evidence>